<feature type="region of interest" description="Disordered" evidence="11">
    <location>
        <begin position="586"/>
        <end position="614"/>
    </location>
</feature>
<dbReference type="PROSITE" id="PS50021">
    <property type="entry name" value="CH"/>
    <property type="match status" value="1"/>
</dbReference>
<feature type="coiled-coil region" evidence="10">
    <location>
        <begin position="1002"/>
        <end position="1029"/>
    </location>
</feature>
<feature type="compositionally biased region" description="Polar residues" evidence="11">
    <location>
        <begin position="1038"/>
        <end position="1056"/>
    </location>
</feature>
<feature type="domain" description="Calponin-homology (CH)" evidence="12">
    <location>
        <begin position="248"/>
        <end position="363"/>
    </location>
</feature>
<dbReference type="InterPro" id="IPR001715">
    <property type="entry name" value="CH_dom"/>
</dbReference>
<evidence type="ECO:0000313" key="15">
    <source>
        <dbReference type="Proteomes" id="UP000281406"/>
    </source>
</evidence>
<feature type="region of interest" description="Disordered" evidence="11">
    <location>
        <begin position="2008"/>
        <end position="2034"/>
    </location>
</feature>
<dbReference type="InterPro" id="IPR014797">
    <property type="entry name" value="CKK_CAMSAP"/>
</dbReference>
<feature type="compositionally biased region" description="Basic and acidic residues" evidence="11">
    <location>
        <begin position="2318"/>
        <end position="2333"/>
    </location>
</feature>
<feature type="compositionally biased region" description="Basic residues" evidence="11">
    <location>
        <begin position="1342"/>
        <end position="1355"/>
    </location>
</feature>
<evidence type="ECO:0000259" key="13">
    <source>
        <dbReference type="PROSITE" id="PS51508"/>
    </source>
</evidence>
<dbReference type="InterPro" id="IPR001611">
    <property type="entry name" value="Leu-rich_rpt"/>
</dbReference>
<feature type="region of interest" description="Disordered" evidence="11">
    <location>
        <begin position="2295"/>
        <end position="2356"/>
    </location>
</feature>
<organism evidence="14 15">
    <name type="scientific">Anabarilius grahami</name>
    <name type="common">Kanglang fish</name>
    <name type="synonym">Barilius grahami</name>
    <dbReference type="NCBI Taxonomy" id="495550"/>
    <lineage>
        <taxon>Eukaryota</taxon>
        <taxon>Metazoa</taxon>
        <taxon>Chordata</taxon>
        <taxon>Craniata</taxon>
        <taxon>Vertebrata</taxon>
        <taxon>Euteleostomi</taxon>
        <taxon>Actinopterygii</taxon>
        <taxon>Neopterygii</taxon>
        <taxon>Teleostei</taxon>
        <taxon>Ostariophysi</taxon>
        <taxon>Cypriniformes</taxon>
        <taxon>Xenocyprididae</taxon>
        <taxon>Xenocypridinae</taxon>
        <taxon>Xenocypridinae incertae sedis</taxon>
        <taxon>Anabarilius</taxon>
    </lineage>
</organism>
<dbReference type="SUPFAM" id="SSF47576">
    <property type="entry name" value="Calponin-homology domain, CH-domain"/>
    <property type="match status" value="1"/>
</dbReference>
<keyword evidence="5" id="KW-0732">Signal</keyword>
<dbReference type="InterPro" id="IPR000483">
    <property type="entry name" value="Cys-rich_flank_reg_C"/>
</dbReference>
<keyword evidence="8" id="KW-0206">Cytoskeleton</keyword>
<name>A0A3N0Y8J3_ANAGA</name>
<dbReference type="Pfam" id="PF08683">
    <property type="entry name" value="CAMSAP_CKK"/>
    <property type="match status" value="1"/>
</dbReference>
<dbReference type="InterPro" id="IPR058042">
    <property type="entry name" value="CAMSAP_N"/>
</dbReference>
<dbReference type="Gene3D" id="1.10.418.10">
    <property type="entry name" value="Calponin-like domain"/>
    <property type="match status" value="1"/>
</dbReference>
<feature type="domain" description="CKK" evidence="13">
    <location>
        <begin position="1448"/>
        <end position="1584"/>
    </location>
</feature>
<dbReference type="GO" id="GO:0031175">
    <property type="term" value="P:neuron projection development"/>
    <property type="evidence" value="ECO:0007669"/>
    <property type="project" value="InterPro"/>
</dbReference>
<dbReference type="SMART" id="SM00082">
    <property type="entry name" value="LRRCT"/>
    <property type="match status" value="1"/>
</dbReference>
<comment type="caution">
    <text evidence="14">The sequence shown here is derived from an EMBL/GenBank/DDBJ whole genome shotgun (WGS) entry which is preliminary data.</text>
</comment>
<dbReference type="Gene3D" id="3.10.20.360">
    <property type="entry name" value="CKK domain"/>
    <property type="match status" value="1"/>
</dbReference>
<dbReference type="FunFam" id="1.10.418.10:FF:000070">
    <property type="entry name" value="Calmodulin regulated spectrin-associated protein 1b"/>
    <property type="match status" value="1"/>
</dbReference>
<dbReference type="GO" id="GO:0005516">
    <property type="term" value="F:calmodulin binding"/>
    <property type="evidence" value="ECO:0007669"/>
    <property type="project" value="InterPro"/>
</dbReference>
<dbReference type="GO" id="GO:0031122">
    <property type="term" value="P:cytoplasmic microtubule organization"/>
    <property type="evidence" value="ECO:0007669"/>
    <property type="project" value="TreeGrafter"/>
</dbReference>
<dbReference type="InterPro" id="IPR036872">
    <property type="entry name" value="CH_dom_sf"/>
</dbReference>
<dbReference type="SMART" id="SM00369">
    <property type="entry name" value="LRR_TYP"/>
    <property type="match status" value="4"/>
</dbReference>
<keyword evidence="15" id="KW-1185">Reference proteome</keyword>
<feature type="region of interest" description="Disordered" evidence="11">
    <location>
        <begin position="950"/>
        <end position="993"/>
    </location>
</feature>
<dbReference type="InterPro" id="IPR032675">
    <property type="entry name" value="LRR_dom_sf"/>
</dbReference>
<dbReference type="OrthoDB" id="2125658at2759"/>
<evidence type="ECO:0000256" key="1">
    <source>
        <dbReference type="ARBA" id="ARBA00004245"/>
    </source>
</evidence>
<dbReference type="PANTHER" id="PTHR21595:SF3">
    <property type="entry name" value="CALMODULIN-REGULATED SPECTRIN-ASSOCIATED PROTEIN 1"/>
    <property type="match status" value="1"/>
</dbReference>
<sequence length="2397" mass="267977">MADAPSHVTEELELLHQICHSGLLIVHYMEDGGREMDAELGADCARRKMEAAGEALEIVPLEMYDSARAKIAANLRWLFAKAFGIDHIPEDLQDPFYTDQYDQEHIKPPVIRLLLSCELYCRVCALILKGDQVASLQSHQSVIQALSRKGIYVMEGDDTPVTDSDLNCQPIKMSSHIPMIDALMMAYTVEMISIEKVVTCVKRFSTFSASKELPFDLEDAMVFWINKVNLKMREITEKEHKSKQHLLESPSHQKVRYRRDHASGRQLPYFPLLEDLIRDVCDGAALLTVVHYYCPDLMKLDDICLKEVTSIADSLYNIQLLKEFANEYLNKSFYLTLEDMLYAPPVLKHNVMVFIAELFWWFEIVKPEFVQPRDVQEFKDARAMTQPKSARPTVPISNATKRSFLVSPGVVDPALPVQSSPDVCNRYFLHPEESEPLNKGSSGFSPSHPLLPLRQRQKKAQPGEESTASRNRSNSLTQEGHSRGSVAWSDKRQRPLSQLNRYVLHSAMDSDADLASGDSVSLTCSISEDSLASTVTPKHQSHPGHGSVRRVNGHGLLGNVNMDEEEELVTITRADSSKNDITLVNSEDAERQSATPGAKTGILGRQEEASSDSRTASFYLEPLMPAVLRPAKEKSISLNKEEESGEGRHRGPARRVAGAECAVSSSRRRPPHTLNRTFTPNTSSEFETTIEHKSSEHVPPAPGQMQAFKPLATSSVEQSSADRSPGFYLHSSVPEDKRPVQAWDIHPGSDIETVETIEEQDAELTKELHPDRKQFYEEDEESAKLREDMNVKEHEDKDGGSRCSSPGQQSQVSSVASGSVRMTSFAERKMQKYGSNQDIRSTSSSQRTTPDGSESCTLPLTSWRMKRDQSPTPQNKDSTNMLASELVQLHMQLEEKRRAIESQKKKMEVLAARQRLKLGKAAFLHIVKKGKSDTLPQPTKSEYYLKDGQKLNQEKSSKDDTCVDSLRDGPRVAEEPEKASLEWAGGGTVSPSALDMDEEMDINECNRSIELLNEAIGNIQQQMMQLSLQQEVLMRQNLQSPTGAASPPSSDQSNVSEPRIKASIHFIEPSGSPVIRKPPKLSSARSRSKPSELLLKEHSKGQKSTTPTPTDSPSARVIQGARAPKAEPEDIVQSSARSDSFNKDKGNPKSTTFHLNDEANLRMVSRELSSVALGVTFDESMSSTVRDIEATFDDGPERDNVSSEDISRGKVNLIEVDLSDLAANPDEESSNVLDVTTDGSDGEKKSGMGFFFKDEQKAEDELAKKRAAFLLKQQRKAEEARLRKQQIEAESELKRDEARRKAEEERIRKEEEKARRELIKQEYLRRKQQEMCEEQEQPQPKPKPKTKVKKQRPKSVLKEEPSIDMLPKCPAASENLISAQSGSSLSLASVATTELDSVNSGGAGSQRGESVESFPGLSRNSSRTTERDWDNGSTASSITSTSMAEYTGPKLFKEPSAKSNKPIIHNAISHCCLAGKVNEPQKNSILEELEKCESNHLMILFRDSGCQFRALYSYFPDTEEIHKLTGTGPKSITKKMIDKLYKYSSDRKQFTVIPAKTVSCIHEAWFQSCIYTDTDYVCKEIPKDYPAGLTSVIIFVSGLGEINLSMFNSTNLTSVNSLTMAHQGVTAIEPQTFDKFQSLKTLNLHDNHLSQVSSDWFSHQAALETLRLSNNKITTLDHNSLDGLSNLLMLDLSQNQIHTITQSSFLGLSKLRQLDLSNNQLTHLSADLFLPLNGTKIRLDGNPWDCSCSVKDFAKYLRGLQNASLLENEMLVCCNSPPALKGEPVWQVPECETLTTTAPTTTSHTNASLTTGSPATVIITKPLTIGHSTLIILIVLYHRKRERKHLQAVKPSLEKSEIIQARNTTVKSYGEENRKVKSDVANKTQIATREVLLRTNQMVVGDERISQIYHIYSSGKYETREPIKRVSSAGPILCRTEMFAKQPEAEAATEEVGVRNDEYYNGWMTSEKQDNLSIEEVEKLEDGKNIANEENDGFTDEFSNTTDTLESHMEGLQEENKDTGTDKSVKAGTSVDKDVPQNGVEIDVVEDLNELTIGAGSSQDILQVKHVTSQSEETSEKLPYLTIGADPENQTSVVDQNTAKGTSGPLRPIRRVLTWPPTAVQWKKQWAQNQQVLNVFPKLIFVTGCRHEIRPFHPRISPATLATLPTSPQFNALEFLPEIAAPMEDVRVAIDEDTYRASLESPTQKVQHFTAQEHFTNANISLREDGRIITNEETWRSGLESTIFSDLSSKNSPIEESEVCSELFSIFNPSFGGTKSKPAVGEEIINKDYMEEMQSVKKKTHRDHQSEQVASELQKQSRRVEKAVQRADRDQRRGQVCNGSDSRAPPSGGSPKDDSLLLGNEYTFIDLLHEVVENHGRWTRDRWRQTQKNKHKLKQSR</sequence>
<keyword evidence="4 9" id="KW-0493">Microtubule</keyword>
<comment type="domain">
    <text evidence="9">The CKK domain binds microtubules.</text>
</comment>
<keyword evidence="6" id="KW-0677">Repeat</keyword>
<evidence type="ECO:0000259" key="12">
    <source>
        <dbReference type="PROSITE" id="PS50021"/>
    </source>
</evidence>
<dbReference type="SUPFAM" id="SSF52058">
    <property type="entry name" value="L domain-like"/>
    <property type="match status" value="1"/>
</dbReference>
<dbReference type="InterPro" id="IPR011033">
    <property type="entry name" value="PRC_barrel-like_sf"/>
</dbReference>
<feature type="region of interest" description="Disordered" evidence="11">
    <location>
        <begin position="1064"/>
        <end position="1154"/>
    </location>
</feature>
<feature type="region of interest" description="Disordered" evidence="11">
    <location>
        <begin position="1282"/>
        <end position="1313"/>
    </location>
</feature>
<dbReference type="Pfam" id="PF25532">
    <property type="entry name" value="CH_CAMSAP2_N"/>
    <property type="match status" value="1"/>
</dbReference>
<feature type="compositionally biased region" description="Low complexity" evidence="11">
    <location>
        <begin position="1104"/>
        <end position="1114"/>
    </location>
</feature>
<dbReference type="GO" id="GO:0030507">
    <property type="term" value="F:spectrin binding"/>
    <property type="evidence" value="ECO:0007669"/>
    <property type="project" value="InterPro"/>
</dbReference>
<reference evidence="14 15" key="1">
    <citation type="submission" date="2018-10" db="EMBL/GenBank/DDBJ databases">
        <title>Genome assembly for a Yunnan-Guizhou Plateau 3E fish, Anabarilius grahami (Regan), and its evolutionary and genetic applications.</title>
        <authorList>
            <person name="Jiang W."/>
        </authorList>
    </citation>
    <scope>NUCLEOTIDE SEQUENCE [LARGE SCALE GENOMIC DNA]</scope>
    <source>
        <strain evidence="14">AG-KIZ</strain>
        <tissue evidence="14">Muscle</tissue>
    </source>
</reference>
<dbReference type="SMART" id="SM01051">
    <property type="entry name" value="CAMSAP_CKK"/>
    <property type="match status" value="1"/>
</dbReference>
<evidence type="ECO:0000256" key="7">
    <source>
        <dbReference type="ARBA" id="ARBA00023054"/>
    </source>
</evidence>
<dbReference type="Proteomes" id="UP000281406">
    <property type="component" value="Unassembled WGS sequence"/>
</dbReference>
<dbReference type="InterPro" id="IPR003591">
    <property type="entry name" value="Leu-rich_rpt_typical-subtyp"/>
</dbReference>
<feature type="compositionally biased region" description="Low complexity" evidence="11">
    <location>
        <begin position="804"/>
        <end position="820"/>
    </location>
</feature>
<evidence type="ECO:0000256" key="4">
    <source>
        <dbReference type="ARBA" id="ARBA00022701"/>
    </source>
</evidence>
<feature type="region of interest" description="Disordered" evidence="11">
    <location>
        <begin position="631"/>
        <end position="733"/>
    </location>
</feature>
<dbReference type="SUPFAM" id="SSF50346">
    <property type="entry name" value="PRC-barrel domain"/>
    <property type="match status" value="1"/>
</dbReference>
<feature type="region of interest" description="Disordered" evidence="11">
    <location>
        <begin position="1397"/>
        <end position="1437"/>
    </location>
</feature>
<feature type="compositionally biased region" description="Polar residues" evidence="11">
    <location>
        <begin position="833"/>
        <end position="860"/>
    </location>
</feature>
<dbReference type="InterPro" id="IPR038209">
    <property type="entry name" value="CKK_dom_sf"/>
</dbReference>
<evidence type="ECO:0000256" key="8">
    <source>
        <dbReference type="ARBA" id="ARBA00023212"/>
    </source>
</evidence>
<dbReference type="GO" id="GO:0007026">
    <property type="term" value="P:negative regulation of microtubule depolymerization"/>
    <property type="evidence" value="ECO:0007669"/>
    <property type="project" value="TreeGrafter"/>
</dbReference>
<feature type="region of interest" description="Disordered" evidence="11">
    <location>
        <begin position="455"/>
        <end position="492"/>
    </location>
</feature>
<feature type="coiled-coil region" evidence="10">
    <location>
        <begin position="883"/>
        <end position="913"/>
    </location>
</feature>
<dbReference type="PROSITE" id="PS51450">
    <property type="entry name" value="LRR"/>
    <property type="match status" value="4"/>
</dbReference>
<dbReference type="GO" id="GO:0036449">
    <property type="term" value="C:microtubule minus-end"/>
    <property type="evidence" value="ECO:0007669"/>
    <property type="project" value="TreeGrafter"/>
</dbReference>
<feature type="region of interest" description="Disordered" evidence="11">
    <location>
        <begin position="764"/>
        <end position="878"/>
    </location>
</feature>
<evidence type="ECO:0000256" key="3">
    <source>
        <dbReference type="ARBA" id="ARBA00022614"/>
    </source>
</evidence>
<protein>
    <submittedName>
        <fullName evidence="14">Calmodulin-regulated spectrin-associated protein 1-B</fullName>
    </submittedName>
</protein>
<feature type="compositionally biased region" description="Polar residues" evidence="11">
    <location>
        <begin position="712"/>
        <end position="722"/>
    </location>
</feature>
<keyword evidence="3" id="KW-0433">Leucine-rich repeat</keyword>
<feature type="compositionally biased region" description="Polar residues" evidence="11">
    <location>
        <begin position="1230"/>
        <end position="1239"/>
    </location>
</feature>
<evidence type="ECO:0000256" key="2">
    <source>
        <dbReference type="ARBA" id="ARBA00022490"/>
    </source>
</evidence>
<dbReference type="InterPro" id="IPR022613">
    <property type="entry name" value="CH_CAMSAP_2"/>
</dbReference>
<keyword evidence="7 10" id="KW-0175">Coiled coil</keyword>
<keyword evidence="2" id="KW-0963">Cytoplasm</keyword>
<dbReference type="GO" id="GO:0051011">
    <property type="term" value="F:microtubule minus-end binding"/>
    <property type="evidence" value="ECO:0007669"/>
    <property type="project" value="TreeGrafter"/>
</dbReference>
<comment type="similarity">
    <text evidence="9">Belongs to the CAMSAP1 family.</text>
</comment>
<dbReference type="InterPro" id="IPR032940">
    <property type="entry name" value="CAMSAP"/>
</dbReference>
<evidence type="ECO:0000313" key="14">
    <source>
        <dbReference type="EMBL" id="ROL42535.1"/>
    </source>
</evidence>
<feature type="region of interest" description="Disordered" evidence="11">
    <location>
        <begin position="1329"/>
        <end position="1367"/>
    </location>
</feature>
<accession>A0A3N0Y8J3</accession>
<evidence type="ECO:0000256" key="11">
    <source>
        <dbReference type="SAM" id="MobiDB-lite"/>
    </source>
</evidence>
<proteinExistence type="inferred from homology"/>
<dbReference type="PANTHER" id="PTHR21595">
    <property type="entry name" value="PATRONIN"/>
    <property type="match status" value="1"/>
</dbReference>
<dbReference type="Pfam" id="PF00560">
    <property type="entry name" value="LRR_1"/>
    <property type="match status" value="1"/>
</dbReference>
<dbReference type="Pfam" id="PF17095">
    <property type="entry name" value="CAMSAP_CC1"/>
    <property type="match status" value="1"/>
</dbReference>
<comment type="subcellular location">
    <subcellularLocation>
        <location evidence="1">Cytoplasm</location>
        <location evidence="1">Cytoskeleton</location>
    </subcellularLocation>
</comment>
<gene>
    <name evidence="14" type="ORF">DPX16_13942</name>
</gene>
<feature type="compositionally biased region" description="Basic and acidic residues" evidence="11">
    <location>
        <begin position="631"/>
        <end position="649"/>
    </location>
</feature>
<evidence type="ECO:0000256" key="6">
    <source>
        <dbReference type="ARBA" id="ARBA00022737"/>
    </source>
</evidence>
<feature type="compositionally biased region" description="Basic and acidic residues" evidence="11">
    <location>
        <begin position="764"/>
        <end position="800"/>
    </location>
</feature>
<dbReference type="Gene3D" id="3.80.10.10">
    <property type="entry name" value="Ribonuclease Inhibitor"/>
    <property type="match status" value="2"/>
</dbReference>
<feature type="region of interest" description="Disordered" evidence="11">
    <location>
        <begin position="1226"/>
        <end position="1248"/>
    </location>
</feature>
<evidence type="ECO:0000256" key="10">
    <source>
        <dbReference type="SAM" id="Coils"/>
    </source>
</evidence>
<feature type="compositionally biased region" description="Polar residues" evidence="11">
    <location>
        <begin position="464"/>
        <end position="479"/>
    </location>
</feature>
<evidence type="ECO:0000256" key="5">
    <source>
        <dbReference type="ARBA" id="ARBA00022729"/>
    </source>
</evidence>
<dbReference type="Pfam" id="PF11971">
    <property type="entry name" value="CAMSAP_CH"/>
    <property type="match status" value="1"/>
</dbReference>
<dbReference type="EMBL" id="RJVU01049572">
    <property type="protein sequence ID" value="ROL42535.1"/>
    <property type="molecule type" value="Genomic_DNA"/>
</dbReference>
<evidence type="ECO:0000256" key="9">
    <source>
        <dbReference type="PROSITE-ProRule" id="PRU00841"/>
    </source>
</evidence>
<dbReference type="Pfam" id="PF13855">
    <property type="entry name" value="LRR_8"/>
    <property type="match status" value="1"/>
</dbReference>
<dbReference type="PROSITE" id="PS51508">
    <property type="entry name" value="CKK"/>
    <property type="match status" value="1"/>
</dbReference>
<feature type="compositionally biased region" description="Polar residues" evidence="11">
    <location>
        <begin position="674"/>
        <end position="687"/>
    </location>
</feature>
<dbReference type="InterPro" id="IPR031372">
    <property type="entry name" value="CAMSAP_CC1"/>
</dbReference>
<feature type="compositionally biased region" description="Basic and acidic residues" evidence="11">
    <location>
        <begin position="950"/>
        <end position="980"/>
    </location>
</feature>
<feature type="region of interest" description="Disordered" evidence="11">
    <location>
        <begin position="1038"/>
        <end position="1057"/>
    </location>
</feature>